<dbReference type="AlphaFoldDB" id="A0A0V7ZIV7"/>
<evidence type="ECO:0000313" key="2">
    <source>
        <dbReference type="Proteomes" id="UP000053372"/>
    </source>
</evidence>
<gene>
    <name evidence="1" type="ORF">BC008_17970</name>
</gene>
<sequence length="75" mass="8481">MSNLNQFDNLISEELNSEKQATISGGLSFNFDEFVEANDEFFNKSNGQDFTGIKIELNVTENNYYYPQSGILASK</sequence>
<proteinExistence type="predicted"/>
<dbReference type="RefSeq" id="WP_027843944.1">
    <property type="nucleotide sequence ID" value="NZ_LMTZ01000120.1"/>
</dbReference>
<name>A0A0V7ZIV7_9CYAN</name>
<protein>
    <submittedName>
        <fullName evidence="1">Uncharacterized protein</fullName>
    </submittedName>
</protein>
<keyword evidence="2" id="KW-1185">Reference proteome</keyword>
<dbReference type="Proteomes" id="UP000053372">
    <property type="component" value="Unassembled WGS sequence"/>
</dbReference>
<accession>A0A0V7ZIV7</accession>
<organism evidence="1 2">
    <name type="scientific">Mastigocoleus testarum BC008</name>
    <dbReference type="NCBI Taxonomy" id="371196"/>
    <lineage>
        <taxon>Bacteria</taxon>
        <taxon>Bacillati</taxon>
        <taxon>Cyanobacteriota</taxon>
        <taxon>Cyanophyceae</taxon>
        <taxon>Nostocales</taxon>
        <taxon>Hapalosiphonaceae</taxon>
        <taxon>Mastigocoleus</taxon>
    </lineage>
</organism>
<dbReference type="EMBL" id="LMTZ01000120">
    <property type="protein sequence ID" value="KST64516.1"/>
    <property type="molecule type" value="Genomic_DNA"/>
</dbReference>
<reference evidence="1 2" key="1">
    <citation type="journal article" date="2015" name="Genome Announc.">
        <title>Draft Genome of the Euendolithic (true boring) Cyanobacterium Mastigocoleus testarum strain BC008.</title>
        <authorList>
            <person name="Guida B.S."/>
            <person name="Garcia-Pichel F."/>
        </authorList>
    </citation>
    <scope>NUCLEOTIDE SEQUENCE [LARGE SCALE GENOMIC DNA]</scope>
    <source>
        <strain evidence="1 2">BC008</strain>
    </source>
</reference>
<comment type="caution">
    <text evidence="1">The sequence shown here is derived from an EMBL/GenBank/DDBJ whole genome shotgun (WGS) entry which is preliminary data.</text>
</comment>
<evidence type="ECO:0000313" key="1">
    <source>
        <dbReference type="EMBL" id="KST64516.1"/>
    </source>
</evidence>